<organism evidence="6 7">
    <name type="scientific">Puccinia coronata f. sp. avenae</name>
    <dbReference type="NCBI Taxonomy" id="200324"/>
    <lineage>
        <taxon>Eukaryota</taxon>
        <taxon>Fungi</taxon>
        <taxon>Dikarya</taxon>
        <taxon>Basidiomycota</taxon>
        <taxon>Pucciniomycotina</taxon>
        <taxon>Pucciniomycetes</taxon>
        <taxon>Pucciniales</taxon>
        <taxon>Pucciniaceae</taxon>
        <taxon>Puccinia</taxon>
    </lineage>
</organism>
<evidence type="ECO:0000313" key="6">
    <source>
        <dbReference type="EMBL" id="PLW05665.1"/>
    </source>
</evidence>
<accession>A0A2N5RXD9</accession>
<dbReference type="Gene3D" id="3.30.1360.20">
    <property type="entry name" value="Transcriptional coactivator/pterin dehydratase"/>
    <property type="match status" value="1"/>
</dbReference>
<dbReference type="GO" id="GO:0008124">
    <property type="term" value="F:4-alpha-hydroxytetrahydrobiopterin dehydratase activity"/>
    <property type="evidence" value="ECO:0007669"/>
    <property type="project" value="UniProtKB-EC"/>
</dbReference>
<evidence type="ECO:0000256" key="2">
    <source>
        <dbReference type="ARBA" id="ARBA00006472"/>
    </source>
</evidence>
<dbReference type="EC" id="4.2.1.96" evidence="3"/>
<dbReference type="GO" id="GO:0006729">
    <property type="term" value="P:tetrahydrobiopterin biosynthetic process"/>
    <property type="evidence" value="ECO:0007669"/>
    <property type="project" value="InterPro"/>
</dbReference>
<evidence type="ECO:0000313" key="7">
    <source>
        <dbReference type="Proteomes" id="UP000235392"/>
    </source>
</evidence>
<dbReference type="Proteomes" id="UP000235392">
    <property type="component" value="Unassembled WGS sequence"/>
</dbReference>
<dbReference type="AlphaFoldDB" id="A0A2N5RXD9"/>
<name>A0A2N5RXD9_9BASI</name>
<dbReference type="Pfam" id="PF01329">
    <property type="entry name" value="Pterin_4a"/>
    <property type="match status" value="1"/>
</dbReference>
<dbReference type="SUPFAM" id="SSF55248">
    <property type="entry name" value="PCD-like"/>
    <property type="match status" value="1"/>
</dbReference>
<comment type="caution">
    <text evidence="6">The sequence shown here is derived from an EMBL/GenBank/DDBJ whole genome shotgun (WGS) entry which is preliminary data.</text>
</comment>
<dbReference type="EMBL" id="PGCI01001310">
    <property type="protein sequence ID" value="PLW05665.1"/>
    <property type="molecule type" value="Genomic_DNA"/>
</dbReference>
<evidence type="ECO:0000256" key="5">
    <source>
        <dbReference type="SAM" id="MobiDB-lite"/>
    </source>
</evidence>
<gene>
    <name evidence="6" type="ORF">PCASD_26243</name>
</gene>
<feature type="region of interest" description="Disordered" evidence="5">
    <location>
        <begin position="1"/>
        <end position="40"/>
    </location>
</feature>
<protein>
    <recommendedName>
        <fullName evidence="3">4a-hydroxytetrahydrobiopterin dehydratase</fullName>
        <ecNumber evidence="3">4.2.1.96</ecNumber>
    </recommendedName>
</protein>
<evidence type="ECO:0000256" key="3">
    <source>
        <dbReference type="ARBA" id="ARBA00013252"/>
    </source>
</evidence>
<proteinExistence type="inferred from homology"/>
<reference evidence="6 7" key="1">
    <citation type="submission" date="2017-11" db="EMBL/GenBank/DDBJ databases">
        <title>De novo assembly and phasing of dikaryotic genomes from two isolates of Puccinia coronata f. sp. avenae, the causal agent of oat crown rust.</title>
        <authorList>
            <person name="Miller M.E."/>
            <person name="Zhang Y."/>
            <person name="Omidvar V."/>
            <person name="Sperschneider J."/>
            <person name="Schwessinger B."/>
            <person name="Raley C."/>
            <person name="Palmer J.M."/>
            <person name="Garnica D."/>
            <person name="Upadhyaya N."/>
            <person name="Rathjen J."/>
            <person name="Taylor J.M."/>
            <person name="Park R.F."/>
            <person name="Dodds P.N."/>
            <person name="Hirsch C.D."/>
            <person name="Kianian S.F."/>
            <person name="Figueroa M."/>
        </authorList>
    </citation>
    <scope>NUCLEOTIDE SEQUENCE [LARGE SCALE GENOMIC DNA]</scope>
    <source>
        <strain evidence="6">12SD80</strain>
    </source>
</reference>
<evidence type="ECO:0000256" key="4">
    <source>
        <dbReference type="ARBA" id="ARBA00023239"/>
    </source>
</evidence>
<sequence length="157" mass="17881">MGGSSSSSSSRRDGTAVWKTARYSTSPDDHHPTSSRPTKLYTTRASVEEALKSSRYAALAASGWRVVHPHDHPLPLVALQKQFHPRLPFRSWNHILDWLHLHLRPVTDELDHHPDISISNFNHLTLTLFTHSLNALTPRDFRLALRIDRIIPPNPRP</sequence>
<dbReference type="InterPro" id="IPR001533">
    <property type="entry name" value="Pterin_deHydtase"/>
</dbReference>
<evidence type="ECO:0000256" key="1">
    <source>
        <dbReference type="ARBA" id="ARBA00001554"/>
    </source>
</evidence>
<comment type="catalytic activity">
    <reaction evidence="1">
        <text>(4aS,6R)-4a-hydroxy-L-erythro-5,6,7,8-tetrahydrobiopterin = (6R)-L-erythro-6,7-dihydrobiopterin + H2O</text>
        <dbReference type="Rhea" id="RHEA:11920"/>
        <dbReference type="ChEBI" id="CHEBI:15377"/>
        <dbReference type="ChEBI" id="CHEBI:15642"/>
        <dbReference type="ChEBI" id="CHEBI:43120"/>
        <dbReference type="EC" id="4.2.1.96"/>
    </reaction>
</comment>
<keyword evidence="4" id="KW-0456">Lyase</keyword>
<comment type="similarity">
    <text evidence="2">Belongs to the pterin-4-alpha-carbinolamine dehydratase family.</text>
</comment>
<dbReference type="InterPro" id="IPR036428">
    <property type="entry name" value="PCD_sf"/>
</dbReference>